<name>A0A659QXT9_SALET</name>
<dbReference type="AlphaFoldDB" id="A0A659QXT9"/>
<comment type="caution">
    <text evidence="1">The sequence shown here is derived from an EMBL/GenBank/DDBJ whole genome shotgun (WGS) entry which is preliminary data.</text>
</comment>
<evidence type="ECO:0000313" key="1">
    <source>
        <dbReference type="EMBL" id="TGC92874.1"/>
    </source>
</evidence>
<dbReference type="Proteomes" id="UP000297749">
    <property type="component" value="Unassembled WGS sequence"/>
</dbReference>
<gene>
    <name evidence="1" type="ORF">C9F04_01340</name>
</gene>
<feature type="non-terminal residue" evidence="1">
    <location>
        <position position="46"/>
    </location>
</feature>
<protein>
    <submittedName>
        <fullName evidence="1">GTP-binding protein</fullName>
    </submittedName>
</protein>
<sequence length="46" mass="4797">MAKAVCAVVNGETMTPIAGPVLPGCLGARKTTRRGQIRTEQQGGDR</sequence>
<accession>A0A659QXT9</accession>
<organism evidence="1 2">
    <name type="scientific">Salmonella enterica subsp. enterica serovar Wilhelmsburg</name>
    <dbReference type="NCBI Taxonomy" id="1960126"/>
    <lineage>
        <taxon>Bacteria</taxon>
        <taxon>Pseudomonadati</taxon>
        <taxon>Pseudomonadota</taxon>
        <taxon>Gammaproteobacteria</taxon>
        <taxon>Enterobacterales</taxon>
        <taxon>Enterobacteriaceae</taxon>
        <taxon>Salmonella</taxon>
    </lineage>
</organism>
<evidence type="ECO:0000313" key="2">
    <source>
        <dbReference type="Proteomes" id="UP000297749"/>
    </source>
</evidence>
<dbReference type="EMBL" id="PYKF01000068">
    <property type="protein sequence ID" value="TGC92874.1"/>
    <property type="molecule type" value="Genomic_DNA"/>
</dbReference>
<proteinExistence type="predicted"/>
<reference evidence="1 2" key="1">
    <citation type="submission" date="2018-03" db="EMBL/GenBank/DDBJ databases">
        <title>Non-Typhoidal Salmonella genome sequencing and assembly.</title>
        <authorList>
            <person name="Matchawe C."/>
        </authorList>
    </citation>
    <scope>NUCLEOTIDE SEQUENCE [LARGE SCALE GENOMIC DNA]</scope>
    <source>
        <strain evidence="1 2">32eva</strain>
    </source>
</reference>